<reference evidence="3" key="1">
    <citation type="submission" date="2023-10" db="EMBL/GenBank/DDBJ databases">
        <title>Genome assemblies of two species of porcelain crab, Petrolisthes cinctipes and Petrolisthes manimaculis (Anomura: Porcellanidae).</title>
        <authorList>
            <person name="Angst P."/>
        </authorList>
    </citation>
    <scope>NUCLEOTIDE SEQUENCE</scope>
    <source>
        <strain evidence="3">PB745_01</strain>
        <tissue evidence="3">Gill</tissue>
    </source>
</reference>
<dbReference type="SUPFAM" id="SSF55418">
    <property type="entry name" value="eIF4e-like"/>
    <property type="match status" value="1"/>
</dbReference>
<feature type="compositionally biased region" description="Basic and acidic residues" evidence="2">
    <location>
        <begin position="136"/>
        <end position="147"/>
    </location>
</feature>
<dbReference type="Pfam" id="PF08939">
    <property type="entry name" value="Bles03"/>
    <property type="match status" value="1"/>
</dbReference>
<dbReference type="PANTHER" id="PTHR31977">
    <property type="entry name" value="UPF0696 PROTEIN C11ORF68"/>
    <property type="match status" value="1"/>
</dbReference>
<dbReference type="Proteomes" id="UP001286313">
    <property type="component" value="Unassembled WGS sequence"/>
</dbReference>
<feature type="non-terminal residue" evidence="3">
    <location>
        <position position="1"/>
    </location>
</feature>
<dbReference type="InterPro" id="IPR015034">
    <property type="entry name" value="Bles03"/>
</dbReference>
<feature type="region of interest" description="Disordered" evidence="2">
    <location>
        <begin position="128"/>
        <end position="197"/>
    </location>
</feature>
<dbReference type="InterPro" id="IPR023398">
    <property type="entry name" value="TIF_eIF4e-like"/>
</dbReference>
<dbReference type="AlphaFoldDB" id="A0AAE1ES94"/>
<feature type="compositionally biased region" description="Low complexity" evidence="2">
    <location>
        <begin position="154"/>
        <end position="165"/>
    </location>
</feature>
<dbReference type="PANTHER" id="PTHR31977:SF1">
    <property type="entry name" value="UPF0696 PROTEIN C11ORF68"/>
    <property type="match status" value="1"/>
</dbReference>
<dbReference type="Gene3D" id="3.30.760.10">
    <property type="entry name" value="RNA Cap, Translation Initiation Factor Eif4e"/>
    <property type="match status" value="1"/>
</dbReference>
<comment type="similarity">
    <text evidence="1">Belongs to the UPF0696 family.</text>
</comment>
<evidence type="ECO:0000313" key="4">
    <source>
        <dbReference type="Proteomes" id="UP001286313"/>
    </source>
</evidence>
<evidence type="ECO:0000256" key="1">
    <source>
        <dbReference type="ARBA" id="ARBA00010568"/>
    </source>
</evidence>
<feature type="compositionally biased region" description="Polar residues" evidence="2">
    <location>
        <begin position="166"/>
        <end position="183"/>
    </location>
</feature>
<keyword evidence="4" id="KW-1185">Reference proteome</keyword>
<accession>A0AAE1ES94</accession>
<evidence type="ECO:0000256" key="2">
    <source>
        <dbReference type="SAM" id="MobiDB-lite"/>
    </source>
</evidence>
<name>A0AAE1ES94_PETCI</name>
<organism evidence="3 4">
    <name type="scientific">Petrolisthes cinctipes</name>
    <name type="common">Flat porcelain crab</name>
    <dbReference type="NCBI Taxonomy" id="88211"/>
    <lineage>
        <taxon>Eukaryota</taxon>
        <taxon>Metazoa</taxon>
        <taxon>Ecdysozoa</taxon>
        <taxon>Arthropoda</taxon>
        <taxon>Crustacea</taxon>
        <taxon>Multicrustacea</taxon>
        <taxon>Malacostraca</taxon>
        <taxon>Eumalacostraca</taxon>
        <taxon>Eucarida</taxon>
        <taxon>Decapoda</taxon>
        <taxon>Pleocyemata</taxon>
        <taxon>Anomura</taxon>
        <taxon>Galatheoidea</taxon>
        <taxon>Porcellanidae</taxon>
        <taxon>Petrolisthes</taxon>
    </lineage>
</organism>
<comment type="caution">
    <text evidence="3">The sequence shown here is derived from an EMBL/GenBank/DDBJ whole genome shotgun (WGS) entry which is preliminary data.</text>
</comment>
<feature type="region of interest" description="Disordered" evidence="2">
    <location>
        <begin position="1"/>
        <end position="23"/>
    </location>
</feature>
<sequence>MAEGNAASSSPPNNNNSKEDDDDEGIFGFVAHGVLKDLGPLQKWLSKFQPSTTYRVAGSEWIWVFRTPEKLPPKPQVLKPQNHSKRTQKLLKEITGGVERYNTDIVDTEGVFQRTIFVQEDIIHVDEDQLPLPPRFPDDNSKGKGEKEEEEGGFENTTTTTTNTNITHQANTDTNTNTTHPSSDTQQAQETEDDDDDEMELEALMEAWQKFQSTGKPVCKQAICEMAKRYHVTSGKWMIFVDMGRKGDLIWSRIAQGVVTGKTLSRTAKINTLDPSQGPSKATQHVICVYNDNFLDEDQVFESERTI</sequence>
<protein>
    <submittedName>
        <fullName evidence="3">Uncharacterized protein</fullName>
    </submittedName>
</protein>
<dbReference type="EMBL" id="JAWQEG010004686">
    <property type="protein sequence ID" value="KAK3860580.1"/>
    <property type="molecule type" value="Genomic_DNA"/>
</dbReference>
<proteinExistence type="inferred from homology"/>
<feature type="compositionally biased region" description="Low complexity" evidence="2">
    <location>
        <begin position="1"/>
        <end position="16"/>
    </location>
</feature>
<gene>
    <name evidence="3" type="ORF">Pcinc_033374</name>
</gene>
<evidence type="ECO:0000313" key="3">
    <source>
        <dbReference type="EMBL" id="KAK3860580.1"/>
    </source>
</evidence>